<protein>
    <recommendedName>
        <fullName evidence="3">F-box domain-containing protein</fullName>
    </recommendedName>
</protein>
<dbReference type="GO" id="GO:0019005">
    <property type="term" value="C:SCF ubiquitin ligase complex"/>
    <property type="evidence" value="ECO:0007669"/>
    <property type="project" value="TreeGrafter"/>
</dbReference>
<sequence>MRGRDLINNGLPDELILEILQRLDSKPSRDACSLVCKRWLHLERFSRTTLRIGASFSPDTFVTLLSRRFPHATSIHVDERLSVSLPSPPPLKRKRGSNKSSSSSSSPSSRKRQKVSNKTRSGGENAESCSLTDAGLIALADGFPRIENLSLIWCPNVSSFGLRCLAQKCTSLRSLDLQGCFVGDQGLAAVGEFCKQLEELNLRFCEGLTDVGVIELVIGCAKSLKSIGVAASAKVTDLSLEAVGSHCKLLEVLFLDSECIHDKGVVAVVKGCRRLKSLKLQCVNVTDAAFSVVGEFCVSLERLALYSFQQFTDMGMMFIGKGCKNLKDLTLSDCYFVNCTGLEAIARGCKELTRIEINGCHNIGTRGLEAVGKSCPRLTELALLYCQRIGNSALYQIGKGCKSLETLHLVDCAGIGDSAMCSIAKGCRNLKKLHIRRCYEIGNKGVIAIGKNCKSLTELSLRFCDKVGDVALVAVGKGCSFLQQLNVSGCHQIGDVGISAIAKGCPQLTHLDISVLQNIGDMSLSELGEGCPMLKDLVLSHCHNVTDNGLNHLVNRCKLLETCHMVYCPGITSAGVATVVSSCSHIKKVLIEKCKVSERTIRRAGSIISYLCLIIWRHKFGWDLKMCKSKCCKNIVIQNLYHICSQLLIFVQKTLSLTTLNHQILYALATSLLSFVSGTRALERSQKGDEEGSLDRNDMATKPLQTVFPTAPSTRGLCL</sequence>
<dbReference type="SMART" id="SM00367">
    <property type="entry name" value="LRR_CC"/>
    <property type="match status" value="17"/>
</dbReference>
<dbReference type="PANTHER" id="PTHR13318">
    <property type="entry name" value="PARTNER OF PAIRED, ISOFORM B-RELATED"/>
    <property type="match status" value="1"/>
</dbReference>
<keyword evidence="5" id="KW-1185">Reference proteome</keyword>
<accession>A0A8X7U3T6</accession>
<dbReference type="InterPro" id="IPR001611">
    <property type="entry name" value="Leu-rich_rpt"/>
</dbReference>
<comment type="caution">
    <text evidence="4">The sequence shown here is derived from an EMBL/GenBank/DDBJ whole genome shotgun (WGS) entry which is preliminary data.</text>
</comment>
<feature type="region of interest" description="Disordered" evidence="2">
    <location>
        <begin position="83"/>
        <end position="128"/>
    </location>
</feature>
<dbReference type="InterPro" id="IPR036047">
    <property type="entry name" value="F-box-like_dom_sf"/>
</dbReference>
<dbReference type="InterPro" id="IPR057207">
    <property type="entry name" value="FBXL15_LRR"/>
</dbReference>
<dbReference type="Gene3D" id="3.80.10.10">
    <property type="entry name" value="Ribonuclease Inhibitor"/>
    <property type="match status" value="4"/>
</dbReference>
<dbReference type="SUPFAM" id="SSF81383">
    <property type="entry name" value="F-box domain"/>
    <property type="match status" value="1"/>
</dbReference>
<dbReference type="GO" id="GO:0031146">
    <property type="term" value="P:SCF-dependent proteasomal ubiquitin-dependent protein catabolic process"/>
    <property type="evidence" value="ECO:0007669"/>
    <property type="project" value="TreeGrafter"/>
</dbReference>
<dbReference type="FunFam" id="1.20.1280.50:FF:000023">
    <property type="entry name" value="F-box/LRR-repeat protein 4"/>
    <property type="match status" value="1"/>
</dbReference>
<dbReference type="OrthoDB" id="550575at2759"/>
<dbReference type="Pfam" id="PF25372">
    <property type="entry name" value="DUF7885"/>
    <property type="match status" value="2"/>
</dbReference>
<gene>
    <name evidence="4" type="ORF">Bca52824_070405</name>
</gene>
<proteinExistence type="predicted"/>
<dbReference type="PANTHER" id="PTHR13318:SF41">
    <property type="entry name" value="F-BOX_LRR-REPEAT PROTEIN 4"/>
    <property type="match status" value="1"/>
</dbReference>
<dbReference type="EMBL" id="JAAMPC010000014">
    <property type="protein sequence ID" value="KAG2263326.1"/>
    <property type="molecule type" value="Genomic_DNA"/>
</dbReference>
<feature type="compositionally biased region" description="Polar residues" evidence="2">
    <location>
        <begin position="118"/>
        <end position="128"/>
    </location>
</feature>
<feature type="compositionally biased region" description="Low complexity" evidence="2">
    <location>
        <begin position="98"/>
        <end position="108"/>
    </location>
</feature>
<name>A0A8X7U3T6_BRACI</name>
<dbReference type="SUPFAM" id="SSF52047">
    <property type="entry name" value="RNI-like"/>
    <property type="match status" value="2"/>
</dbReference>
<evidence type="ECO:0000313" key="4">
    <source>
        <dbReference type="EMBL" id="KAG2263326.1"/>
    </source>
</evidence>
<evidence type="ECO:0000313" key="5">
    <source>
        <dbReference type="Proteomes" id="UP000886595"/>
    </source>
</evidence>
<evidence type="ECO:0000256" key="2">
    <source>
        <dbReference type="SAM" id="MobiDB-lite"/>
    </source>
</evidence>
<keyword evidence="1" id="KW-0927">Auxin signaling pathway</keyword>
<dbReference type="FunFam" id="3.80.10.10:FF:001196">
    <property type="entry name" value="F-box/LRR-repeat protein 4"/>
    <property type="match status" value="1"/>
</dbReference>
<dbReference type="InterPro" id="IPR006553">
    <property type="entry name" value="Leu-rich_rpt_Cys-con_subtyp"/>
</dbReference>
<dbReference type="FunFam" id="3.80.10.10:FF:000651">
    <property type="entry name" value="F-box/LRR-repeat protein 4"/>
    <property type="match status" value="1"/>
</dbReference>
<dbReference type="Proteomes" id="UP000886595">
    <property type="component" value="Unassembled WGS sequence"/>
</dbReference>
<dbReference type="GO" id="GO:0009734">
    <property type="term" value="P:auxin-activated signaling pathway"/>
    <property type="evidence" value="ECO:0007669"/>
    <property type="project" value="UniProtKB-KW"/>
</dbReference>
<dbReference type="Pfam" id="PF18511">
    <property type="entry name" value="F-box_5"/>
    <property type="match status" value="1"/>
</dbReference>
<dbReference type="CDD" id="cd22159">
    <property type="entry name" value="F-box_AtTIR1-like"/>
    <property type="match status" value="1"/>
</dbReference>
<evidence type="ECO:0000259" key="3">
    <source>
        <dbReference type="SMART" id="SM00256"/>
    </source>
</evidence>
<organism evidence="4 5">
    <name type="scientific">Brassica carinata</name>
    <name type="common">Ethiopian mustard</name>
    <name type="synonym">Abyssinian cabbage</name>
    <dbReference type="NCBI Taxonomy" id="52824"/>
    <lineage>
        <taxon>Eukaryota</taxon>
        <taxon>Viridiplantae</taxon>
        <taxon>Streptophyta</taxon>
        <taxon>Embryophyta</taxon>
        <taxon>Tracheophyta</taxon>
        <taxon>Spermatophyta</taxon>
        <taxon>Magnoliopsida</taxon>
        <taxon>eudicotyledons</taxon>
        <taxon>Gunneridae</taxon>
        <taxon>Pentapetalae</taxon>
        <taxon>rosids</taxon>
        <taxon>malvids</taxon>
        <taxon>Brassicales</taxon>
        <taxon>Brassicaceae</taxon>
        <taxon>Brassiceae</taxon>
        <taxon>Brassica</taxon>
    </lineage>
</organism>
<dbReference type="InterPro" id="IPR041567">
    <property type="entry name" value="COI1_F-box"/>
</dbReference>
<evidence type="ECO:0000256" key="1">
    <source>
        <dbReference type="ARBA" id="ARBA00023294"/>
    </source>
</evidence>
<dbReference type="Gene3D" id="1.20.1280.50">
    <property type="match status" value="1"/>
</dbReference>
<dbReference type="InterPro" id="IPR001810">
    <property type="entry name" value="F-box_dom"/>
</dbReference>
<feature type="domain" description="F-box" evidence="3">
    <location>
        <begin position="11"/>
        <end position="52"/>
    </location>
</feature>
<dbReference type="AlphaFoldDB" id="A0A8X7U3T6"/>
<dbReference type="SMART" id="SM00256">
    <property type="entry name" value="FBOX"/>
    <property type="match status" value="1"/>
</dbReference>
<reference evidence="4 5" key="1">
    <citation type="submission" date="2020-02" db="EMBL/GenBank/DDBJ databases">
        <authorList>
            <person name="Ma Q."/>
            <person name="Huang Y."/>
            <person name="Song X."/>
            <person name="Pei D."/>
        </authorList>
    </citation>
    <scope>NUCLEOTIDE SEQUENCE [LARGE SCALE GENOMIC DNA]</scope>
    <source>
        <strain evidence="4">Sxm20200214</strain>
        <tissue evidence="4">Leaf</tissue>
    </source>
</reference>
<dbReference type="InterPro" id="IPR032675">
    <property type="entry name" value="LRR_dom_sf"/>
</dbReference>
<dbReference type="Pfam" id="PF13516">
    <property type="entry name" value="LRR_6"/>
    <property type="match status" value="2"/>
</dbReference>